<reference evidence="1 2" key="1">
    <citation type="submission" date="2017-02" db="EMBL/GenBank/DDBJ databases">
        <title>Chromobacterium haemolyticum H5244.</title>
        <authorList>
            <person name="Gulvik C.A."/>
        </authorList>
    </citation>
    <scope>NUCLEOTIDE SEQUENCE [LARGE SCALE GENOMIC DNA]</scope>
    <source>
        <strain evidence="1 2">H5244</strain>
    </source>
</reference>
<dbReference type="EMBL" id="MUKV01000043">
    <property type="protein sequence ID" value="OQS32816.1"/>
    <property type="molecule type" value="Genomic_DNA"/>
</dbReference>
<evidence type="ECO:0000313" key="2">
    <source>
        <dbReference type="Proteomes" id="UP000192721"/>
    </source>
</evidence>
<accession>A0A1W0CDI0</accession>
<dbReference type="Proteomes" id="UP000192721">
    <property type="component" value="Unassembled WGS sequence"/>
</dbReference>
<name>A0A1W0CDI0_9NEIS</name>
<dbReference type="RefSeq" id="WP_081556843.1">
    <property type="nucleotide sequence ID" value="NZ_MUKV01000043.1"/>
</dbReference>
<sequence>MAYLSKKAFADSQGWAPSYVSKLGKQGRLVLAPDGKSVDVDATLAMIGKTADPSKEGVAQRHERARVQRDVYGANNLAAPDMPASPEQGMAPPGGVGFGDFQAARAMRETYLALAAKAEFERLCGETVQRRPVEDAAFRAARLLRDTVLGLPKQIASDLASMSDPWEIDRFLTERLRLVLTDTTRLGNDELKKAMAAGAD</sequence>
<comment type="caution">
    <text evidence="1">The sequence shown here is derived from an EMBL/GenBank/DDBJ whole genome shotgun (WGS) entry which is preliminary data.</text>
</comment>
<dbReference type="AlphaFoldDB" id="A0A1W0CDI0"/>
<evidence type="ECO:0008006" key="3">
    <source>
        <dbReference type="Google" id="ProtNLM"/>
    </source>
</evidence>
<organism evidence="1 2">
    <name type="scientific">Chromobacterium haemolyticum</name>
    <dbReference type="NCBI Taxonomy" id="394935"/>
    <lineage>
        <taxon>Bacteria</taxon>
        <taxon>Pseudomonadati</taxon>
        <taxon>Pseudomonadota</taxon>
        <taxon>Betaproteobacteria</taxon>
        <taxon>Neisseriales</taxon>
        <taxon>Chromobacteriaceae</taxon>
        <taxon>Chromobacterium</taxon>
    </lineage>
</organism>
<gene>
    <name evidence="1" type="ORF">B0T45_21170</name>
</gene>
<proteinExistence type="predicted"/>
<protein>
    <recommendedName>
        <fullName evidence="3">Terminase small subunit</fullName>
    </recommendedName>
</protein>
<evidence type="ECO:0000313" key="1">
    <source>
        <dbReference type="EMBL" id="OQS32816.1"/>
    </source>
</evidence>